<sequence length="109" mass="12760">MDKEGRMVRRRQDLDDKEYKATTNYILLNSDEVMPLMEKPVNTSNNECLKCLSWGSPKHIRTLVHESDELESVDIRGRSSIGDEDEEEVEWESDEKEEEEFQSMSDSET</sequence>
<dbReference type="EMBL" id="CM044703">
    <property type="protein sequence ID" value="KAI5670886.1"/>
    <property type="molecule type" value="Genomic_DNA"/>
</dbReference>
<accession>A0ACC0BE36</accession>
<protein>
    <submittedName>
        <fullName evidence="1">Uncharacterized protein</fullName>
    </submittedName>
</protein>
<keyword evidence="2" id="KW-1185">Reference proteome</keyword>
<organism evidence="1 2">
    <name type="scientific">Catharanthus roseus</name>
    <name type="common">Madagascar periwinkle</name>
    <name type="synonym">Vinca rosea</name>
    <dbReference type="NCBI Taxonomy" id="4058"/>
    <lineage>
        <taxon>Eukaryota</taxon>
        <taxon>Viridiplantae</taxon>
        <taxon>Streptophyta</taxon>
        <taxon>Embryophyta</taxon>
        <taxon>Tracheophyta</taxon>
        <taxon>Spermatophyta</taxon>
        <taxon>Magnoliopsida</taxon>
        <taxon>eudicotyledons</taxon>
        <taxon>Gunneridae</taxon>
        <taxon>Pentapetalae</taxon>
        <taxon>asterids</taxon>
        <taxon>lamiids</taxon>
        <taxon>Gentianales</taxon>
        <taxon>Apocynaceae</taxon>
        <taxon>Rauvolfioideae</taxon>
        <taxon>Vinceae</taxon>
        <taxon>Catharanthinae</taxon>
        <taxon>Catharanthus</taxon>
    </lineage>
</organism>
<dbReference type="Proteomes" id="UP001060085">
    <property type="component" value="Linkage Group LG03"/>
</dbReference>
<proteinExistence type="predicted"/>
<evidence type="ECO:0000313" key="2">
    <source>
        <dbReference type="Proteomes" id="UP001060085"/>
    </source>
</evidence>
<evidence type="ECO:0000313" key="1">
    <source>
        <dbReference type="EMBL" id="KAI5670886.1"/>
    </source>
</evidence>
<comment type="caution">
    <text evidence="1">The sequence shown here is derived from an EMBL/GenBank/DDBJ whole genome shotgun (WGS) entry which is preliminary data.</text>
</comment>
<gene>
    <name evidence="1" type="ORF">M9H77_11250</name>
</gene>
<reference evidence="2" key="1">
    <citation type="journal article" date="2023" name="Nat. Plants">
        <title>Single-cell RNA sequencing provides a high-resolution roadmap for understanding the multicellular compartmentation of specialized metabolism.</title>
        <authorList>
            <person name="Sun S."/>
            <person name="Shen X."/>
            <person name="Li Y."/>
            <person name="Li Y."/>
            <person name="Wang S."/>
            <person name="Li R."/>
            <person name="Zhang H."/>
            <person name="Shen G."/>
            <person name="Guo B."/>
            <person name="Wei J."/>
            <person name="Xu J."/>
            <person name="St-Pierre B."/>
            <person name="Chen S."/>
            <person name="Sun C."/>
        </authorList>
    </citation>
    <scope>NUCLEOTIDE SEQUENCE [LARGE SCALE GENOMIC DNA]</scope>
</reference>
<name>A0ACC0BE36_CATRO</name>